<evidence type="ECO:0000313" key="1">
    <source>
        <dbReference type="EMBL" id="GFY50093.1"/>
    </source>
</evidence>
<dbReference type="Proteomes" id="UP000886998">
    <property type="component" value="Unassembled WGS sequence"/>
</dbReference>
<accession>A0A8X6XAE6</accession>
<organism evidence="1 2">
    <name type="scientific">Trichonephila inaurata madagascariensis</name>
    <dbReference type="NCBI Taxonomy" id="2747483"/>
    <lineage>
        <taxon>Eukaryota</taxon>
        <taxon>Metazoa</taxon>
        <taxon>Ecdysozoa</taxon>
        <taxon>Arthropoda</taxon>
        <taxon>Chelicerata</taxon>
        <taxon>Arachnida</taxon>
        <taxon>Araneae</taxon>
        <taxon>Araneomorphae</taxon>
        <taxon>Entelegynae</taxon>
        <taxon>Araneoidea</taxon>
        <taxon>Nephilidae</taxon>
        <taxon>Trichonephila</taxon>
        <taxon>Trichonephila inaurata</taxon>
    </lineage>
</organism>
<comment type="caution">
    <text evidence="1">The sequence shown here is derived from an EMBL/GenBank/DDBJ whole genome shotgun (WGS) entry which is preliminary data.</text>
</comment>
<dbReference type="EMBL" id="BMAV01007315">
    <property type="protein sequence ID" value="GFY50093.1"/>
    <property type="molecule type" value="Genomic_DNA"/>
</dbReference>
<dbReference type="AlphaFoldDB" id="A0A8X6XAE6"/>
<proteinExistence type="predicted"/>
<gene>
    <name evidence="1" type="ORF">TNIN_48621</name>
</gene>
<name>A0A8X6XAE6_9ARAC</name>
<protein>
    <submittedName>
        <fullName evidence="1">Uncharacterized protein</fullName>
    </submittedName>
</protein>
<sequence length="119" mass="13986">MHGERERAPLLTQMRREQDAVPQVLADDDDDRIAHIGYLKSNFGLLEFYQSQFIELKHLKCRKSVICNRWSQSLEIKIKNANCEDQDLIAGLDHRKLSDIEMRDLSYCALDYYNPEILD</sequence>
<evidence type="ECO:0000313" key="2">
    <source>
        <dbReference type="Proteomes" id="UP000886998"/>
    </source>
</evidence>
<keyword evidence="2" id="KW-1185">Reference proteome</keyword>
<reference evidence="1" key="1">
    <citation type="submission" date="2020-08" db="EMBL/GenBank/DDBJ databases">
        <title>Multicomponent nature underlies the extraordinary mechanical properties of spider dragline silk.</title>
        <authorList>
            <person name="Kono N."/>
            <person name="Nakamura H."/>
            <person name="Mori M."/>
            <person name="Yoshida Y."/>
            <person name="Ohtoshi R."/>
            <person name="Malay A.D."/>
            <person name="Moran D.A.P."/>
            <person name="Tomita M."/>
            <person name="Numata K."/>
            <person name="Arakawa K."/>
        </authorList>
    </citation>
    <scope>NUCLEOTIDE SEQUENCE</scope>
</reference>